<comment type="similarity">
    <text evidence="4 17">Belongs to the RNase T2 family.</text>
</comment>
<protein>
    <submittedName>
        <fullName evidence="19">Ribonuclease Oy</fullName>
    </submittedName>
</protein>
<evidence type="ECO:0000256" key="18">
    <source>
        <dbReference type="SAM" id="SignalP"/>
    </source>
</evidence>
<dbReference type="EMBL" id="WJQU01000001">
    <property type="protein sequence ID" value="KAJ6646974.1"/>
    <property type="molecule type" value="Genomic_DNA"/>
</dbReference>
<keyword evidence="5" id="KW-0964">Secreted</keyword>
<gene>
    <name evidence="19" type="primary">RNOY</name>
    <name evidence="19" type="ORF">Bhyg_02191</name>
</gene>
<evidence type="ECO:0000313" key="20">
    <source>
        <dbReference type="Proteomes" id="UP001151699"/>
    </source>
</evidence>
<reference evidence="19" key="1">
    <citation type="submission" date="2022-07" db="EMBL/GenBank/DDBJ databases">
        <authorList>
            <person name="Trinca V."/>
            <person name="Uliana J.V.C."/>
            <person name="Torres T.T."/>
            <person name="Ward R.J."/>
            <person name="Monesi N."/>
        </authorList>
    </citation>
    <scope>NUCLEOTIDE SEQUENCE</scope>
    <source>
        <strain evidence="19">HSMRA1968</strain>
        <tissue evidence="19">Whole embryos</tissue>
    </source>
</reference>
<proteinExistence type="inferred from homology"/>
<accession>A0A9Q0S6F8</accession>
<evidence type="ECO:0000256" key="5">
    <source>
        <dbReference type="ARBA" id="ARBA00022525"/>
    </source>
</evidence>
<dbReference type="OrthoDB" id="435754at2759"/>
<evidence type="ECO:0000256" key="8">
    <source>
        <dbReference type="ARBA" id="ARBA00022801"/>
    </source>
</evidence>
<evidence type="ECO:0000256" key="6">
    <source>
        <dbReference type="ARBA" id="ARBA00022722"/>
    </source>
</evidence>
<keyword evidence="18" id="KW-0732">Signal</keyword>
<dbReference type="GO" id="GO:0006401">
    <property type="term" value="P:RNA catabolic process"/>
    <property type="evidence" value="ECO:0007669"/>
    <property type="project" value="UniProtKB-ARBA"/>
</dbReference>
<keyword evidence="20" id="KW-1185">Reference proteome</keyword>
<dbReference type="PANTHER" id="PTHR11240">
    <property type="entry name" value="RIBONUCLEASE T2"/>
    <property type="match status" value="1"/>
</dbReference>
<dbReference type="InterPro" id="IPR036430">
    <property type="entry name" value="RNase_T2-like_sf"/>
</dbReference>
<dbReference type="PROSITE" id="PS00531">
    <property type="entry name" value="RNASE_T2_2"/>
    <property type="match status" value="2"/>
</dbReference>
<keyword evidence="6" id="KW-0540">Nuclease</keyword>
<dbReference type="SUPFAM" id="SSF55895">
    <property type="entry name" value="Ribonuclease Rh-like"/>
    <property type="match status" value="2"/>
</dbReference>
<comment type="caution">
    <text evidence="19">The sequence shown here is derived from an EMBL/GenBank/DDBJ whole genome shotgun (WGS) entry which is preliminary data.</text>
</comment>
<dbReference type="PANTHER" id="PTHR11240:SF22">
    <property type="entry name" value="RIBONUCLEASE T2"/>
    <property type="match status" value="1"/>
</dbReference>
<evidence type="ECO:0000256" key="11">
    <source>
        <dbReference type="ARBA" id="ARBA00023180"/>
    </source>
</evidence>
<evidence type="ECO:0000256" key="17">
    <source>
        <dbReference type="RuleBase" id="RU004328"/>
    </source>
</evidence>
<dbReference type="Pfam" id="PF00445">
    <property type="entry name" value="Ribonuclease_T2"/>
    <property type="match status" value="2"/>
</dbReference>
<dbReference type="Gene3D" id="3.90.730.10">
    <property type="entry name" value="Ribonuclease T2-like"/>
    <property type="match status" value="2"/>
</dbReference>
<keyword evidence="12" id="KW-0458">Lysosome</keyword>
<evidence type="ECO:0000256" key="13">
    <source>
        <dbReference type="ARBA" id="ARBA00023239"/>
    </source>
</evidence>
<feature type="chain" id="PRO_5040183017" evidence="18">
    <location>
        <begin position="19"/>
        <end position="512"/>
    </location>
</feature>
<dbReference type="GO" id="GO:0033897">
    <property type="term" value="F:ribonuclease T2 activity"/>
    <property type="evidence" value="ECO:0007669"/>
    <property type="project" value="InterPro"/>
</dbReference>
<comment type="catalytic activity">
    <reaction evidence="14">
        <text>a guanylyl-uridine-RNA = a 3'-end 2',3'-cyclophospho-GMP-RNA + a 5'-end dephospho-uridine-RNA</text>
        <dbReference type="Rhea" id="RHEA:81323"/>
        <dbReference type="Rhea" id="RHEA-COMP:17356"/>
        <dbReference type="Rhea" id="RHEA-COMP:19658"/>
        <dbReference type="Rhea" id="RHEA-COMP:19659"/>
        <dbReference type="ChEBI" id="CHEBI:173224"/>
        <dbReference type="ChEBI" id="CHEBI:231849"/>
        <dbReference type="ChEBI" id="CHEBI:231850"/>
    </reaction>
</comment>
<dbReference type="CDD" id="cd01061">
    <property type="entry name" value="RNase_T2_euk"/>
    <property type="match status" value="1"/>
</dbReference>
<feature type="active site" evidence="16">
    <location>
        <position position="128"/>
    </location>
</feature>
<dbReference type="AlphaFoldDB" id="A0A9Q0S6F8"/>
<dbReference type="InterPro" id="IPR001568">
    <property type="entry name" value="RNase_T2-like"/>
</dbReference>
<dbReference type="Proteomes" id="UP001151699">
    <property type="component" value="Chromosome A"/>
</dbReference>
<dbReference type="GO" id="GO:0003723">
    <property type="term" value="F:RNA binding"/>
    <property type="evidence" value="ECO:0007669"/>
    <property type="project" value="InterPro"/>
</dbReference>
<name>A0A9Q0S6F8_9DIPT</name>
<dbReference type="GO" id="GO:0005764">
    <property type="term" value="C:lysosome"/>
    <property type="evidence" value="ECO:0007669"/>
    <property type="project" value="UniProtKB-SubCell"/>
</dbReference>
<feature type="active site" evidence="16">
    <location>
        <position position="124"/>
    </location>
</feature>
<dbReference type="GO" id="GO:0016787">
    <property type="term" value="F:hydrolase activity"/>
    <property type="evidence" value="ECO:0007669"/>
    <property type="project" value="UniProtKB-KW"/>
</dbReference>
<organism evidence="19 20">
    <name type="scientific">Pseudolycoriella hygida</name>
    <dbReference type="NCBI Taxonomy" id="35572"/>
    <lineage>
        <taxon>Eukaryota</taxon>
        <taxon>Metazoa</taxon>
        <taxon>Ecdysozoa</taxon>
        <taxon>Arthropoda</taxon>
        <taxon>Hexapoda</taxon>
        <taxon>Insecta</taxon>
        <taxon>Pterygota</taxon>
        <taxon>Neoptera</taxon>
        <taxon>Endopterygota</taxon>
        <taxon>Diptera</taxon>
        <taxon>Nematocera</taxon>
        <taxon>Sciaroidea</taxon>
        <taxon>Sciaridae</taxon>
        <taxon>Pseudolycoriella</taxon>
    </lineage>
</organism>
<keyword evidence="11" id="KW-0325">Glycoprotein</keyword>
<evidence type="ECO:0000313" key="19">
    <source>
        <dbReference type="EMBL" id="KAJ6646974.1"/>
    </source>
</evidence>
<evidence type="ECO:0000256" key="10">
    <source>
        <dbReference type="ARBA" id="ARBA00023157"/>
    </source>
</evidence>
<feature type="signal peptide" evidence="18">
    <location>
        <begin position="1"/>
        <end position="18"/>
    </location>
</feature>
<keyword evidence="13" id="KW-0456">Lyase</keyword>
<dbReference type="FunFam" id="3.90.730.10:FF:000001">
    <property type="entry name" value="Ribonuclease T2"/>
    <property type="match status" value="1"/>
</dbReference>
<sequence length="512" mass="58810">MLKFWCVFLTIIFSPCKGRDDDVRFIADNNHDFDVLIFTQVWPVTGCITWMERSKTNSCKLPSPKKIWTIHGVWPTRFGTVGPAFCNASATFDLNTLKPFEDQLEQFWINIRNGTQLDELWKHEWLKHGTCAAQLEELDNENKYFGQGLSWLQQYSMSSVLQKGGVLPDDSHTLISIHKAVVSVLNKNPSIHCVYDRKRDEIFLDEIRICFDKTLTLVDCDGVVDDSEVLIDYPGGKVITNCDLNKPISYPSEVPKYYRPELKKTEWKFPFVNIYKLFDMINLSEMNSGHKCANSTYDKQRWTIHGIWPTRVGSKSPAFCKKGKSLDIHLLEPFLDKLTLNWINVENGSSITSFWQHEWAKHGTCCAETGLGNEQNYFSQGLEWSQKFSILQILENAYITPGGKFKVVDMHKVIYEHLGHIPSIHCVSTRNGANYLSEIRLCFSKTLELIDCSVTGNAEVVYRSIATRVELLTNCNLHREITYPDTLPQMFIGSSSQSWLQKVIDFVKRSLL</sequence>
<comment type="subcellular location">
    <subcellularLocation>
        <location evidence="1">Endoplasmic reticulum lumen</location>
    </subcellularLocation>
    <subcellularLocation>
        <location evidence="2">Lysosome</location>
    </subcellularLocation>
    <subcellularLocation>
        <location evidence="3">Secreted</location>
    </subcellularLocation>
</comment>
<evidence type="ECO:0000256" key="12">
    <source>
        <dbReference type="ARBA" id="ARBA00023228"/>
    </source>
</evidence>
<keyword evidence="10" id="KW-1015">Disulfide bond</keyword>
<dbReference type="GO" id="GO:0005576">
    <property type="term" value="C:extracellular region"/>
    <property type="evidence" value="ECO:0007669"/>
    <property type="project" value="UniProtKB-SubCell"/>
</dbReference>
<evidence type="ECO:0000256" key="3">
    <source>
        <dbReference type="ARBA" id="ARBA00004613"/>
    </source>
</evidence>
<evidence type="ECO:0000256" key="2">
    <source>
        <dbReference type="ARBA" id="ARBA00004371"/>
    </source>
</evidence>
<comment type="catalytic activity">
    <reaction evidence="15">
        <text>an adenylyl-uridine-RNA = a 3'-end 2',3'-cyclophospho-AMP-RNA + a 5'-end dephospho-uridine-RNA</text>
        <dbReference type="Rhea" id="RHEA:81383"/>
        <dbReference type="Rhea" id="RHEA-COMP:17356"/>
        <dbReference type="Rhea" id="RHEA-COMP:19675"/>
        <dbReference type="Rhea" id="RHEA-COMP:19676"/>
        <dbReference type="ChEBI" id="CHEBI:173224"/>
        <dbReference type="ChEBI" id="CHEBI:231879"/>
        <dbReference type="ChEBI" id="CHEBI:231881"/>
    </reaction>
    <physiologicalReaction direction="left-to-right" evidence="15">
        <dbReference type="Rhea" id="RHEA:81384"/>
    </physiologicalReaction>
</comment>
<dbReference type="InterPro" id="IPR033697">
    <property type="entry name" value="Ribonuclease_T2_eukaryotic"/>
</dbReference>
<evidence type="ECO:0000256" key="16">
    <source>
        <dbReference type="PIRSR" id="PIRSR633697-1"/>
    </source>
</evidence>
<keyword evidence="7" id="KW-0255">Endonuclease</keyword>
<evidence type="ECO:0000256" key="7">
    <source>
        <dbReference type="ARBA" id="ARBA00022759"/>
    </source>
</evidence>
<dbReference type="GO" id="GO:0005788">
    <property type="term" value="C:endoplasmic reticulum lumen"/>
    <property type="evidence" value="ECO:0007669"/>
    <property type="project" value="UniProtKB-SubCell"/>
</dbReference>
<keyword evidence="9" id="KW-0256">Endoplasmic reticulum</keyword>
<keyword evidence="8" id="KW-0378">Hydrolase</keyword>
<evidence type="ECO:0000256" key="14">
    <source>
        <dbReference type="ARBA" id="ARBA00051280"/>
    </source>
</evidence>
<feature type="active site" evidence="16">
    <location>
        <position position="71"/>
    </location>
</feature>
<dbReference type="InterPro" id="IPR033130">
    <property type="entry name" value="RNase_T2_His_AS_2"/>
</dbReference>
<evidence type="ECO:0000256" key="1">
    <source>
        <dbReference type="ARBA" id="ARBA00004319"/>
    </source>
</evidence>
<evidence type="ECO:0000256" key="15">
    <source>
        <dbReference type="ARBA" id="ARBA00052670"/>
    </source>
</evidence>
<evidence type="ECO:0000256" key="9">
    <source>
        <dbReference type="ARBA" id="ARBA00022824"/>
    </source>
</evidence>
<evidence type="ECO:0000256" key="4">
    <source>
        <dbReference type="ARBA" id="ARBA00007469"/>
    </source>
</evidence>